<evidence type="ECO:0000256" key="1">
    <source>
        <dbReference type="SAM" id="SignalP"/>
    </source>
</evidence>
<protein>
    <submittedName>
        <fullName evidence="2">Uncharacterized protein</fullName>
    </submittedName>
</protein>
<gene>
    <name evidence="2" type="ORF">TCON_2198</name>
</gene>
<reference evidence="2 3" key="1">
    <citation type="submission" date="2019-01" db="EMBL/GenBank/DDBJ databases">
        <title>Genomes sequencing and comparative genomics of infectious freshwater microsporidia, Cucumispora dikerogammari and Thelohania contejeani.</title>
        <authorList>
            <person name="Cormier A."/>
            <person name="Giraud I."/>
            <person name="Wattier R."/>
            <person name="Teixeira M."/>
            <person name="Grandjean F."/>
            <person name="Rigaud T."/>
            <person name="Cordaux R."/>
        </authorList>
    </citation>
    <scope>NUCLEOTIDE SEQUENCE [LARGE SCALE GENOMIC DNA]</scope>
    <source>
        <strain evidence="2">T1</strain>
        <tissue evidence="2">Spores</tissue>
    </source>
</reference>
<feature type="chain" id="PRO_5047480428" evidence="1">
    <location>
        <begin position="19"/>
        <end position="247"/>
    </location>
</feature>
<comment type="caution">
    <text evidence="2">The sequence shown here is derived from an EMBL/GenBank/DDBJ whole genome shotgun (WGS) entry which is preliminary data.</text>
</comment>
<organism evidence="2 3">
    <name type="scientific">Astathelohania contejeani</name>
    <dbReference type="NCBI Taxonomy" id="164912"/>
    <lineage>
        <taxon>Eukaryota</taxon>
        <taxon>Fungi</taxon>
        <taxon>Fungi incertae sedis</taxon>
        <taxon>Microsporidia</taxon>
        <taxon>Astathelohaniidae</taxon>
        <taxon>Astathelohania</taxon>
    </lineage>
</organism>
<sequence>MIIKLTLVLLIGCTELDAYNGRKLNILFSKFNHYKLGIRYGYNSDQIIAISKYLDPALYNFNDASYIFRWEGKYRIKLGDYYLCNENSILIVCTDEISLWEIIPQKFGYNIMKDNKCLTKTSGIKVLLEDCHSKNDSQILIFQIVPEIMECLNISGSAIPLPLVDDSKKKYIENEIEKLPEPIREDILPLVAEVNDSNFEKMINKKFPKIKNKTKSKKRLKAMWNFHIKKKHLGVFNSQNWMDLFCN</sequence>
<name>A0ABQ7HWT5_9MICR</name>
<proteinExistence type="predicted"/>
<accession>A0ABQ7HWT5</accession>
<dbReference type="Proteomes" id="UP001516464">
    <property type="component" value="Unassembled WGS sequence"/>
</dbReference>
<feature type="signal peptide" evidence="1">
    <location>
        <begin position="1"/>
        <end position="18"/>
    </location>
</feature>
<evidence type="ECO:0000313" key="2">
    <source>
        <dbReference type="EMBL" id="KAF7682580.1"/>
    </source>
</evidence>
<keyword evidence="3" id="KW-1185">Reference proteome</keyword>
<dbReference type="EMBL" id="SBIQ01000220">
    <property type="protein sequence ID" value="KAF7682580.1"/>
    <property type="molecule type" value="Genomic_DNA"/>
</dbReference>
<evidence type="ECO:0000313" key="3">
    <source>
        <dbReference type="Proteomes" id="UP001516464"/>
    </source>
</evidence>
<keyword evidence="1" id="KW-0732">Signal</keyword>